<organism evidence="2 3">
    <name type="scientific">Marinobacter salsuginis</name>
    <dbReference type="NCBI Taxonomy" id="418719"/>
    <lineage>
        <taxon>Bacteria</taxon>
        <taxon>Pseudomonadati</taxon>
        <taxon>Pseudomonadota</taxon>
        <taxon>Gammaproteobacteria</taxon>
        <taxon>Pseudomonadales</taxon>
        <taxon>Marinobacteraceae</taxon>
        <taxon>Marinobacter</taxon>
    </lineage>
</organism>
<keyword evidence="1" id="KW-0732">Signal</keyword>
<name>A0A5M3PJQ9_9GAMM</name>
<dbReference type="EMBL" id="BGZH01000001">
    <property type="protein sequence ID" value="GBO82966.1"/>
    <property type="molecule type" value="Genomic_DNA"/>
</dbReference>
<accession>A0A5M3PJQ9</accession>
<evidence type="ECO:0000313" key="2">
    <source>
        <dbReference type="EMBL" id="GBO82966.1"/>
    </source>
</evidence>
<sequence length="302" mass="33884">MNLPEALVFGKSFALLGLITVFALAGCDSANETTDPVPETQDMSASESPDVDVSLALTSAQLDWVGQQIFRNECAGRFQCLVHWNDGEAFPSLGIGHFIWYPKGVEGRFVESFPALMEYMEQRQVNIPQWLRALEPFDAPWSRKAEFMAVDDSPRLAELREFLAGTQGIQAEFIFRRARQSLGKIVEAAPDERKSEVANRLKALSQTPGGVYAIIDYVNFKGEGLSPKERYNEQGWGLLQVLLAMSGSADHSALVQFREAAAQVLTRRAENAKDPIERERWLPGWLKRLETYEEPPVFKISE</sequence>
<protein>
    <recommendedName>
        <fullName evidence="4">Lipoprotein</fullName>
    </recommendedName>
</protein>
<gene>
    <name evidence="2" type="ORF">MS5N3_04170</name>
</gene>
<feature type="signal peptide" evidence="1">
    <location>
        <begin position="1"/>
        <end position="25"/>
    </location>
</feature>
<feature type="chain" id="PRO_5024327076" description="Lipoprotein" evidence="1">
    <location>
        <begin position="26"/>
        <end position="302"/>
    </location>
</feature>
<evidence type="ECO:0000256" key="1">
    <source>
        <dbReference type="SAM" id="SignalP"/>
    </source>
</evidence>
<dbReference type="Proteomes" id="UP000340077">
    <property type="component" value="Unassembled WGS sequence"/>
</dbReference>
<evidence type="ECO:0008006" key="4">
    <source>
        <dbReference type="Google" id="ProtNLM"/>
    </source>
</evidence>
<reference evidence="2 3" key="1">
    <citation type="journal article" date="2019" name="J. Gen. Appl. Microbiol.">
        <title>Aerobic degradation of cis-dichloroethene by the marine bacterium Marinobacter salsuginis strain 5N-3.</title>
        <authorList>
            <person name="Inoue Y."/>
            <person name="Fukunaga Y."/>
            <person name="Katsumata H."/>
            <person name="Ohji S."/>
            <person name="Hosoyama A."/>
            <person name="Mori K."/>
            <person name="Ando K."/>
        </authorList>
    </citation>
    <scope>NUCLEOTIDE SEQUENCE [LARGE SCALE GENOMIC DNA]</scope>
    <source>
        <strain evidence="2 3">5N-3</strain>
    </source>
</reference>
<evidence type="ECO:0000313" key="3">
    <source>
        <dbReference type="Proteomes" id="UP000340077"/>
    </source>
</evidence>
<keyword evidence="3" id="KW-1185">Reference proteome</keyword>
<dbReference type="AlphaFoldDB" id="A0A5M3PJQ9"/>
<comment type="caution">
    <text evidence="2">The sequence shown here is derived from an EMBL/GenBank/DDBJ whole genome shotgun (WGS) entry which is preliminary data.</text>
</comment>
<proteinExistence type="predicted"/>